<evidence type="ECO:0000313" key="3">
    <source>
        <dbReference type="Proteomes" id="UP000439550"/>
    </source>
</evidence>
<dbReference type="CDD" id="cd04301">
    <property type="entry name" value="NAT_SF"/>
    <property type="match status" value="1"/>
</dbReference>
<proteinExistence type="predicted"/>
<comment type="caution">
    <text evidence="2">The sequence shown here is derived from an EMBL/GenBank/DDBJ whole genome shotgun (WGS) entry which is preliminary data.</text>
</comment>
<accession>A0A7X2D015</accession>
<dbReference type="InterPro" id="IPR016181">
    <property type="entry name" value="Acyl_CoA_acyltransferase"/>
</dbReference>
<dbReference type="Pfam" id="PF13673">
    <property type="entry name" value="Acetyltransf_10"/>
    <property type="match status" value="1"/>
</dbReference>
<sequence>MKFKLKNFNELSVDELYRLLRLRQEVFVLEQACFYQDLDGKDRIAQQLWLEDDKGEILASCRLFKRGDFFLDAASIGRVITSKKVRKKGLGRMLLQEALLILNAQNEKKITIEAQCYAKSFYEKIGFHPISDVFLEDGIEHLLMSLEF</sequence>
<reference evidence="2 3" key="1">
    <citation type="submission" date="2019-10" db="EMBL/GenBank/DDBJ databases">
        <authorList>
            <person name="Dong K."/>
        </authorList>
    </citation>
    <scope>NUCLEOTIDE SEQUENCE [LARGE SCALE GENOMIC DNA]</scope>
    <source>
        <strain evidence="2 3">DSM 28960</strain>
    </source>
</reference>
<gene>
    <name evidence="2" type="ORF">GHI93_02610</name>
</gene>
<dbReference type="GO" id="GO:0004343">
    <property type="term" value="F:glucosamine 6-phosphate N-acetyltransferase activity"/>
    <property type="evidence" value="ECO:0007669"/>
    <property type="project" value="TreeGrafter"/>
</dbReference>
<protein>
    <submittedName>
        <fullName evidence="2">GNAT family N-acetyltransferase</fullName>
    </submittedName>
</protein>
<dbReference type="InterPro" id="IPR039143">
    <property type="entry name" value="GNPNAT1-like"/>
</dbReference>
<dbReference type="EMBL" id="WITJ01000003">
    <property type="protein sequence ID" value="MQW38841.1"/>
    <property type="molecule type" value="Genomic_DNA"/>
</dbReference>
<dbReference type="PANTHER" id="PTHR13355">
    <property type="entry name" value="GLUCOSAMINE 6-PHOSPHATE N-ACETYLTRANSFERASE"/>
    <property type="match status" value="1"/>
</dbReference>
<dbReference type="SUPFAM" id="SSF55729">
    <property type="entry name" value="Acyl-CoA N-acyltransferases (Nat)"/>
    <property type="match status" value="1"/>
</dbReference>
<dbReference type="RefSeq" id="WP_153495330.1">
    <property type="nucleotide sequence ID" value="NZ_CAXYUY010000001.1"/>
</dbReference>
<dbReference type="PANTHER" id="PTHR13355:SF11">
    <property type="entry name" value="GLUCOSAMINE 6-PHOSPHATE N-ACETYLTRANSFERASE"/>
    <property type="match status" value="1"/>
</dbReference>
<keyword evidence="3" id="KW-1185">Reference proteome</keyword>
<dbReference type="PROSITE" id="PS51186">
    <property type="entry name" value="GNAT"/>
    <property type="match status" value="1"/>
</dbReference>
<dbReference type="Proteomes" id="UP000439550">
    <property type="component" value="Unassembled WGS sequence"/>
</dbReference>
<evidence type="ECO:0000259" key="1">
    <source>
        <dbReference type="PROSITE" id="PS51186"/>
    </source>
</evidence>
<name>A0A7X2D015_9LACT</name>
<dbReference type="AlphaFoldDB" id="A0A7X2D015"/>
<dbReference type="OrthoDB" id="9796171at2"/>
<dbReference type="InterPro" id="IPR000182">
    <property type="entry name" value="GNAT_dom"/>
</dbReference>
<evidence type="ECO:0000313" key="2">
    <source>
        <dbReference type="EMBL" id="MQW38841.1"/>
    </source>
</evidence>
<feature type="domain" description="N-acetyltransferase" evidence="1">
    <location>
        <begin position="6"/>
        <end position="148"/>
    </location>
</feature>
<organism evidence="2 3">
    <name type="scientific">Lactococcus hircilactis</name>
    <dbReference type="NCBI Taxonomy" id="1494462"/>
    <lineage>
        <taxon>Bacteria</taxon>
        <taxon>Bacillati</taxon>
        <taxon>Bacillota</taxon>
        <taxon>Bacilli</taxon>
        <taxon>Lactobacillales</taxon>
        <taxon>Streptococcaceae</taxon>
        <taxon>Lactococcus</taxon>
    </lineage>
</organism>
<keyword evidence="2" id="KW-0808">Transferase</keyword>
<dbReference type="Gene3D" id="3.40.630.30">
    <property type="match status" value="1"/>
</dbReference>